<sequence length="299" mass="32346">MEKRLQWSDLQFFLAVCEKGSVGAAAKTLGVNHSTVLRRLGSLERSLAVRLFDRLPSGYALTSHGQALAADVAPLAEQVDAAERRITGANLALSGTLRLTAPDALLQSLMLAPLADFRRQHPQLGLELVISNSFLSLTKREADVAVRGSNRPPEHLVGRRVGVVQTALYASRDYLASLGPGADERDYQWVGHVDALAQLDSAKWIRRHVPAERVGLRVDTMVSLADAVAAGAGVGWVLCPLASQRAGLVQLREPLAAFDTQVWVLTHPDLKRVARVKALTDALFDALSSDPRLGHRAKP</sequence>
<organism evidence="6 7">
    <name type="scientific">Arenimonas donghaensis DSM 18148 = HO3-R19</name>
    <dbReference type="NCBI Taxonomy" id="1121014"/>
    <lineage>
        <taxon>Bacteria</taxon>
        <taxon>Pseudomonadati</taxon>
        <taxon>Pseudomonadota</taxon>
        <taxon>Gammaproteobacteria</taxon>
        <taxon>Lysobacterales</taxon>
        <taxon>Lysobacteraceae</taxon>
        <taxon>Arenimonas</taxon>
    </lineage>
</organism>
<reference evidence="7" key="1">
    <citation type="submission" date="2013-08" db="EMBL/GenBank/DDBJ databases">
        <title>Genome sequencing of Arenimonas donghaensis.</title>
        <authorList>
            <person name="Chen F."/>
            <person name="Wang G."/>
        </authorList>
    </citation>
    <scope>NUCLEOTIDE SEQUENCE [LARGE SCALE GENOMIC DNA]</scope>
    <source>
        <strain evidence="7">HO3-R19</strain>
    </source>
</reference>
<evidence type="ECO:0000313" key="7">
    <source>
        <dbReference type="Proteomes" id="UP000029085"/>
    </source>
</evidence>
<dbReference type="RefSeq" id="WP_034221469.1">
    <property type="nucleotide sequence ID" value="NZ_AVCJ01000005.1"/>
</dbReference>
<protein>
    <recommendedName>
        <fullName evidence="5">HTH lysR-type domain-containing protein</fullName>
    </recommendedName>
</protein>
<dbReference type="InterPro" id="IPR058163">
    <property type="entry name" value="LysR-type_TF_proteobact-type"/>
</dbReference>
<dbReference type="OrthoDB" id="570111at2"/>
<accession>A0A087MK55</accession>
<dbReference type="PATRIC" id="fig|1121014.3.peg.855"/>
<dbReference type="InterPro" id="IPR036390">
    <property type="entry name" value="WH_DNA-bd_sf"/>
</dbReference>
<dbReference type="EMBL" id="AVCJ01000005">
    <property type="protein sequence ID" value="KFL37258.1"/>
    <property type="molecule type" value="Genomic_DNA"/>
</dbReference>
<evidence type="ECO:0000256" key="1">
    <source>
        <dbReference type="ARBA" id="ARBA00009437"/>
    </source>
</evidence>
<gene>
    <name evidence="6" type="ORF">N788_10485</name>
</gene>
<keyword evidence="3" id="KW-0238">DNA-binding</keyword>
<proteinExistence type="inferred from homology"/>
<dbReference type="SUPFAM" id="SSF46785">
    <property type="entry name" value="Winged helix' DNA-binding domain"/>
    <property type="match status" value="1"/>
</dbReference>
<dbReference type="SUPFAM" id="SSF53850">
    <property type="entry name" value="Periplasmic binding protein-like II"/>
    <property type="match status" value="1"/>
</dbReference>
<comment type="caution">
    <text evidence="6">The sequence shown here is derived from an EMBL/GenBank/DDBJ whole genome shotgun (WGS) entry which is preliminary data.</text>
</comment>
<evidence type="ECO:0000313" key="6">
    <source>
        <dbReference type="EMBL" id="KFL37258.1"/>
    </source>
</evidence>
<evidence type="ECO:0000256" key="3">
    <source>
        <dbReference type="ARBA" id="ARBA00023125"/>
    </source>
</evidence>
<dbReference type="PANTHER" id="PTHR30537:SF3">
    <property type="entry name" value="TRANSCRIPTIONAL REGULATORY PROTEIN"/>
    <property type="match status" value="1"/>
</dbReference>
<keyword evidence="2" id="KW-0805">Transcription regulation</keyword>
<dbReference type="PANTHER" id="PTHR30537">
    <property type="entry name" value="HTH-TYPE TRANSCRIPTIONAL REGULATOR"/>
    <property type="match status" value="1"/>
</dbReference>
<dbReference type="Proteomes" id="UP000029085">
    <property type="component" value="Unassembled WGS sequence"/>
</dbReference>
<dbReference type="InterPro" id="IPR036388">
    <property type="entry name" value="WH-like_DNA-bd_sf"/>
</dbReference>
<keyword evidence="7" id="KW-1185">Reference proteome</keyword>
<feature type="domain" description="HTH lysR-type" evidence="5">
    <location>
        <begin position="5"/>
        <end position="62"/>
    </location>
</feature>
<dbReference type="AlphaFoldDB" id="A0A087MK55"/>
<dbReference type="GO" id="GO:0006351">
    <property type="term" value="P:DNA-templated transcription"/>
    <property type="evidence" value="ECO:0007669"/>
    <property type="project" value="TreeGrafter"/>
</dbReference>
<keyword evidence="4" id="KW-0804">Transcription</keyword>
<dbReference type="STRING" id="1121014.N788_10485"/>
<dbReference type="Pfam" id="PF00126">
    <property type="entry name" value="HTH_1"/>
    <property type="match status" value="1"/>
</dbReference>
<evidence type="ECO:0000259" key="5">
    <source>
        <dbReference type="PROSITE" id="PS50931"/>
    </source>
</evidence>
<dbReference type="PROSITE" id="PS50931">
    <property type="entry name" value="HTH_LYSR"/>
    <property type="match status" value="1"/>
</dbReference>
<dbReference type="InterPro" id="IPR000847">
    <property type="entry name" value="LysR_HTH_N"/>
</dbReference>
<evidence type="ECO:0000256" key="2">
    <source>
        <dbReference type="ARBA" id="ARBA00023015"/>
    </source>
</evidence>
<dbReference type="GO" id="GO:0003700">
    <property type="term" value="F:DNA-binding transcription factor activity"/>
    <property type="evidence" value="ECO:0007669"/>
    <property type="project" value="InterPro"/>
</dbReference>
<dbReference type="Gene3D" id="3.40.190.290">
    <property type="match status" value="1"/>
</dbReference>
<reference evidence="6 7" key="2">
    <citation type="journal article" date="2015" name="Stand. Genomic Sci.">
        <title>High quality draft genomic sequence of Arenimonas donghaensis DSM 18148(T).</title>
        <authorList>
            <person name="Chen F."/>
            <person name="Wang H."/>
            <person name="Cao Y."/>
            <person name="Li X."/>
            <person name="Wang G."/>
        </authorList>
    </citation>
    <scope>NUCLEOTIDE SEQUENCE [LARGE SCALE GENOMIC DNA]</scope>
    <source>
        <strain evidence="6 7">HO3-R19</strain>
    </source>
</reference>
<comment type="similarity">
    <text evidence="1">Belongs to the LysR transcriptional regulatory family.</text>
</comment>
<dbReference type="InterPro" id="IPR005119">
    <property type="entry name" value="LysR_subst-bd"/>
</dbReference>
<dbReference type="GO" id="GO:0043565">
    <property type="term" value="F:sequence-specific DNA binding"/>
    <property type="evidence" value="ECO:0007669"/>
    <property type="project" value="TreeGrafter"/>
</dbReference>
<dbReference type="Pfam" id="PF03466">
    <property type="entry name" value="LysR_substrate"/>
    <property type="match status" value="1"/>
</dbReference>
<evidence type="ECO:0000256" key="4">
    <source>
        <dbReference type="ARBA" id="ARBA00023163"/>
    </source>
</evidence>
<name>A0A087MK55_9GAMM</name>
<dbReference type="Gene3D" id="1.10.10.10">
    <property type="entry name" value="Winged helix-like DNA-binding domain superfamily/Winged helix DNA-binding domain"/>
    <property type="match status" value="1"/>
</dbReference>